<dbReference type="EMBL" id="LCFD01000033">
    <property type="protein sequence ID" value="KKS84286.1"/>
    <property type="molecule type" value="Genomic_DNA"/>
</dbReference>
<feature type="transmembrane region" description="Helical" evidence="5">
    <location>
        <begin position="37"/>
        <end position="56"/>
    </location>
</feature>
<dbReference type="STRING" id="1618446.UV61_C0033G0012"/>
<proteinExistence type="predicted"/>
<dbReference type="GO" id="GO:0016020">
    <property type="term" value="C:membrane"/>
    <property type="evidence" value="ECO:0007669"/>
    <property type="project" value="UniProtKB-SubCell"/>
</dbReference>
<keyword evidence="3 5" id="KW-1133">Transmembrane helix</keyword>
<comment type="subcellular location">
    <subcellularLocation>
        <location evidence="1">Membrane</location>
        <topology evidence="1">Multi-pass membrane protein</topology>
    </subcellularLocation>
</comment>
<evidence type="ECO:0000256" key="4">
    <source>
        <dbReference type="ARBA" id="ARBA00023136"/>
    </source>
</evidence>
<name>A0A0G1EMM3_9BACT</name>
<keyword evidence="2 5" id="KW-0812">Transmembrane</keyword>
<protein>
    <recommendedName>
        <fullName evidence="8">MtN3 and saliva related transmembrane protein</fullName>
    </recommendedName>
</protein>
<evidence type="ECO:0000256" key="1">
    <source>
        <dbReference type="ARBA" id="ARBA00004141"/>
    </source>
</evidence>
<gene>
    <name evidence="6" type="ORF">UV61_C0033G0012</name>
</gene>
<dbReference type="InterPro" id="IPR006603">
    <property type="entry name" value="PQ-loop_rpt"/>
</dbReference>
<evidence type="ECO:0000313" key="6">
    <source>
        <dbReference type="EMBL" id="KKS84286.1"/>
    </source>
</evidence>
<evidence type="ECO:0000256" key="3">
    <source>
        <dbReference type="ARBA" id="ARBA00022989"/>
    </source>
</evidence>
<evidence type="ECO:0008006" key="8">
    <source>
        <dbReference type="Google" id="ProtNLM"/>
    </source>
</evidence>
<sequence length="88" mass="9532">METADIFAYAATLLGLVAFTPQVIMTWKTKDTRSVSLLTYGLVSATSALWLSYGILKNATPIIVANIVIGLHALALVIMKLSLRPRRG</sequence>
<comment type="caution">
    <text evidence="6">The sequence shown here is derived from an EMBL/GenBank/DDBJ whole genome shotgun (WGS) entry which is preliminary data.</text>
</comment>
<keyword evidence="4 5" id="KW-0472">Membrane</keyword>
<feature type="transmembrane region" description="Helical" evidence="5">
    <location>
        <begin position="62"/>
        <end position="83"/>
    </location>
</feature>
<organism evidence="6 7">
    <name type="scientific">Candidatus Gottesmanbacteria bacterium GW2011_GWB1_43_11</name>
    <dbReference type="NCBI Taxonomy" id="1618446"/>
    <lineage>
        <taxon>Bacteria</taxon>
        <taxon>Candidatus Gottesmaniibacteriota</taxon>
    </lineage>
</organism>
<dbReference type="Pfam" id="PF04193">
    <property type="entry name" value="PQ-loop"/>
    <property type="match status" value="1"/>
</dbReference>
<dbReference type="AlphaFoldDB" id="A0A0G1EMM3"/>
<dbReference type="Proteomes" id="UP000034050">
    <property type="component" value="Unassembled WGS sequence"/>
</dbReference>
<evidence type="ECO:0000256" key="2">
    <source>
        <dbReference type="ARBA" id="ARBA00022692"/>
    </source>
</evidence>
<evidence type="ECO:0000256" key="5">
    <source>
        <dbReference type="SAM" id="Phobius"/>
    </source>
</evidence>
<evidence type="ECO:0000313" key="7">
    <source>
        <dbReference type="Proteomes" id="UP000034050"/>
    </source>
</evidence>
<reference evidence="6 7" key="1">
    <citation type="journal article" date="2015" name="Nature">
        <title>rRNA introns, odd ribosomes, and small enigmatic genomes across a large radiation of phyla.</title>
        <authorList>
            <person name="Brown C.T."/>
            <person name="Hug L.A."/>
            <person name="Thomas B.C."/>
            <person name="Sharon I."/>
            <person name="Castelle C.J."/>
            <person name="Singh A."/>
            <person name="Wilkins M.J."/>
            <person name="Williams K.H."/>
            <person name="Banfield J.F."/>
        </authorList>
    </citation>
    <scope>NUCLEOTIDE SEQUENCE [LARGE SCALE GENOMIC DNA]</scope>
</reference>
<accession>A0A0G1EMM3</accession>
<dbReference type="Gene3D" id="1.20.1280.290">
    <property type="match status" value="1"/>
</dbReference>
<feature type="transmembrane region" description="Helical" evidence="5">
    <location>
        <begin position="6"/>
        <end position="25"/>
    </location>
</feature>